<keyword evidence="4 8" id="KW-0210">Decarboxylase</keyword>
<protein>
    <recommendedName>
        <fullName evidence="8">Indole-3-glycerol phosphate synthase</fullName>
        <shortName evidence="8">IGPS</shortName>
        <ecNumber evidence="8">4.1.1.48</ecNumber>
    </recommendedName>
</protein>
<dbReference type="PROSITE" id="PS00614">
    <property type="entry name" value="IGPS"/>
    <property type="match status" value="1"/>
</dbReference>
<keyword evidence="7 8" id="KW-0456">Lyase</keyword>
<evidence type="ECO:0000256" key="2">
    <source>
        <dbReference type="ARBA" id="ARBA00004696"/>
    </source>
</evidence>
<evidence type="ECO:0000256" key="7">
    <source>
        <dbReference type="ARBA" id="ARBA00023239"/>
    </source>
</evidence>
<sequence length="284" mass="30131">MATVLDGIIAGVLEDLREREARVPMDDIKKRAQRCADAKNAVSALRSSGAVSLIAEVKRSSPSKGALAHIDDPAALAHIYEANGAAAISVLTEQRRFSGSLSDLDSVRAAVDIPVLRKDFIVTPYQVHEARAHGADIVLLIVAALEQPALVSLLERTESLGMTALVEAHSRLEVLRALDAGARVIGVNARDLTTLDVDPTVVEQVIDVIPPDVIAVAESGVRDRHDVIQYANWGADAVLVGEALVTSGDPATAVSDIVSAGQHPALLTDRKARVRMARNESSDE</sequence>
<dbReference type="NCBIfam" id="NF001369">
    <property type="entry name" value="PRK00278.1-1"/>
    <property type="match status" value="1"/>
</dbReference>
<dbReference type="PANTHER" id="PTHR22854:SF2">
    <property type="entry name" value="INDOLE-3-GLYCEROL-PHOSPHATE SYNTHASE"/>
    <property type="match status" value="1"/>
</dbReference>
<evidence type="ECO:0000256" key="4">
    <source>
        <dbReference type="ARBA" id="ARBA00022793"/>
    </source>
</evidence>
<dbReference type="InterPro" id="IPR001468">
    <property type="entry name" value="Indole-3-GlycerolPSynthase_CS"/>
</dbReference>
<evidence type="ECO:0000256" key="6">
    <source>
        <dbReference type="ARBA" id="ARBA00023141"/>
    </source>
</evidence>
<evidence type="ECO:0000256" key="3">
    <source>
        <dbReference type="ARBA" id="ARBA00022605"/>
    </source>
</evidence>
<feature type="domain" description="Indole-3-glycerol phosphate synthase" evidence="9">
    <location>
        <begin position="5"/>
        <end position="255"/>
    </location>
</feature>
<dbReference type="Pfam" id="PF00218">
    <property type="entry name" value="IGPS"/>
    <property type="match status" value="1"/>
</dbReference>
<dbReference type="HAMAP" id="MF_00134_B">
    <property type="entry name" value="IGPS_B"/>
    <property type="match status" value="1"/>
</dbReference>
<evidence type="ECO:0000256" key="1">
    <source>
        <dbReference type="ARBA" id="ARBA00001633"/>
    </source>
</evidence>
<keyword evidence="5 8" id="KW-0822">Tryptophan biosynthesis</keyword>
<dbReference type="CDD" id="cd00331">
    <property type="entry name" value="IGPS"/>
    <property type="match status" value="1"/>
</dbReference>
<dbReference type="InterPro" id="IPR013785">
    <property type="entry name" value="Aldolase_TIM"/>
</dbReference>
<dbReference type="InterPro" id="IPR013798">
    <property type="entry name" value="Indole-3-glycerol_P_synth_dom"/>
</dbReference>
<keyword evidence="3 8" id="KW-0028">Amino-acid biosynthesis</keyword>
<dbReference type="EMBL" id="LT629792">
    <property type="protein sequence ID" value="SDT93490.1"/>
    <property type="molecule type" value="Genomic_DNA"/>
</dbReference>
<evidence type="ECO:0000313" key="11">
    <source>
        <dbReference type="Proteomes" id="UP000198976"/>
    </source>
</evidence>
<dbReference type="HAMAP" id="MF_00134_A">
    <property type="entry name" value="IGPS_A"/>
    <property type="match status" value="1"/>
</dbReference>
<dbReference type="EC" id="4.1.1.48" evidence="8"/>
<dbReference type="InterPro" id="IPR011060">
    <property type="entry name" value="RibuloseP-bd_barrel"/>
</dbReference>
<keyword evidence="11" id="KW-1185">Reference proteome</keyword>
<proteinExistence type="inferred from homology"/>
<keyword evidence="6 8" id="KW-0057">Aromatic amino acid biosynthesis</keyword>
<reference evidence="10 11" key="1">
    <citation type="submission" date="2016-10" db="EMBL/GenBank/DDBJ databases">
        <authorList>
            <person name="Varghese N."/>
            <person name="Submissions S."/>
        </authorList>
    </citation>
    <scope>NUCLEOTIDE SEQUENCE [LARGE SCALE GENOMIC DNA]</scope>
    <source>
        <strain evidence="10 11">DSM 9169</strain>
    </source>
</reference>
<dbReference type="Proteomes" id="UP000198976">
    <property type="component" value="Chromosome I"/>
</dbReference>
<evidence type="ECO:0000256" key="5">
    <source>
        <dbReference type="ARBA" id="ARBA00022822"/>
    </source>
</evidence>
<comment type="pathway">
    <text evidence="2 8">Amino-acid biosynthesis; L-tryptophan biosynthesis; L-tryptophan from chorismate: step 4/5.</text>
</comment>
<name>A0ABY0V7H8_9ACTO</name>
<dbReference type="InterPro" id="IPR045186">
    <property type="entry name" value="Indole-3-glycerol_P_synth"/>
</dbReference>
<evidence type="ECO:0000259" key="9">
    <source>
        <dbReference type="Pfam" id="PF00218"/>
    </source>
</evidence>
<dbReference type="Gene3D" id="3.20.20.70">
    <property type="entry name" value="Aldolase class I"/>
    <property type="match status" value="1"/>
</dbReference>
<comment type="catalytic activity">
    <reaction evidence="1 8">
        <text>1-(2-carboxyphenylamino)-1-deoxy-D-ribulose 5-phosphate + H(+) = (1S,2R)-1-C-(indol-3-yl)glycerol 3-phosphate + CO2 + H2O</text>
        <dbReference type="Rhea" id="RHEA:23476"/>
        <dbReference type="ChEBI" id="CHEBI:15377"/>
        <dbReference type="ChEBI" id="CHEBI:15378"/>
        <dbReference type="ChEBI" id="CHEBI:16526"/>
        <dbReference type="ChEBI" id="CHEBI:58613"/>
        <dbReference type="ChEBI" id="CHEBI:58866"/>
        <dbReference type="EC" id="4.1.1.48"/>
    </reaction>
</comment>
<accession>A0ABY0V7H8</accession>
<dbReference type="PANTHER" id="PTHR22854">
    <property type="entry name" value="TRYPTOPHAN BIOSYNTHESIS PROTEIN"/>
    <property type="match status" value="1"/>
</dbReference>
<comment type="similarity">
    <text evidence="8">Belongs to the TrpC family.</text>
</comment>
<organism evidence="10 11">
    <name type="scientific">Schaalia radingae</name>
    <dbReference type="NCBI Taxonomy" id="131110"/>
    <lineage>
        <taxon>Bacteria</taxon>
        <taxon>Bacillati</taxon>
        <taxon>Actinomycetota</taxon>
        <taxon>Actinomycetes</taxon>
        <taxon>Actinomycetales</taxon>
        <taxon>Actinomycetaceae</taxon>
        <taxon>Schaalia</taxon>
    </lineage>
</organism>
<evidence type="ECO:0000256" key="8">
    <source>
        <dbReference type="HAMAP-Rule" id="MF_00134"/>
    </source>
</evidence>
<dbReference type="SUPFAM" id="SSF51366">
    <property type="entry name" value="Ribulose-phoshate binding barrel"/>
    <property type="match status" value="1"/>
</dbReference>
<gene>
    <name evidence="8" type="primary">trpC</name>
    <name evidence="10" type="ORF">SAMN04489714_1033</name>
</gene>
<dbReference type="NCBIfam" id="NF001377">
    <property type="entry name" value="PRK00278.2-4"/>
    <property type="match status" value="1"/>
</dbReference>
<evidence type="ECO:0000313" key="10">
    <source>
        <dbReference type="EMBL" id="SDT93490.1"/>
    </source>
</evidence>
<dbReference type="RefSeq" id="WP_058236637.1">
    <property type="nucleotide sequence ID" value="NZ_LT629792.1"/>
</dbReference>